<dbReference type="EMBL" id="JAVRRG010000045">
    <property type="protein sequence ID" value="KAK5093279.1"/>
    <property type="molecule type" value="Genomic_DNA"/>
</dbReference>
<evidence type="ECO:0000256" key="8">
    <source>
        <dbReference type="ARBA" id="ARBA00023136"/>
    </source>
</evidence>
<keyword evidence="12" id="KW-1185">Reference proteome</keyword>
<dbReference type="Proteomes" id="UP001345013">
    <property type="component" value="Unassembled WGS sequence"/>
</dbReference>
<evidence type="ECO:0000256" key="5">
    <source>
        <dbReference type="ARBA" id="ARBA00022792"/>
    </source>
</evidence>
<keyword evidence="9" id="KW-0813">Transport</keyword>
<dbReference type="PANTHER" id="PTHR14110">
    <property type="entry name" value="MITOCHONDRIAL IMPORT INNER MEMBRANE TRANSLOCASE SUBUNIT TIM22"/>
    <property type="match status" value="1"/>
</dbReference>
<dbReference type="Pfam" id="PF02466">
    <property type="entry name" value="Tim17"/>
    <property type="match status" value="1"/>
</dbReference>
<keyword evidence="4 9" id="KW-0812">Transmembrane</keyword>
<evidence type="ECO:0000256" key="9">
    <source>
        <dbReference type="RuleBase" id="RU367038"/>
    </source>
</evidence>
<comment type="similarity">
    <text evidence="2 9">Belongs to the Tim17/Tim22/Tim23 family.</text>
</comment>
<comment type="subunit">
    <text evidence="9">Component of the TIM22 complex.</text>
</comment>
<proteinExistence type="inferred from homology"/>
<sequence length="175" mass="18425">MAFPGGHAGIPGAAGQQQNAGMSEQDARMVKIMQSGMESCLVKSMMAGGAGFALGGVFGLFMASMNYDTPMTPQGRELTSLPMREQLRRGFKDMGSRSWSSAKNFGKIGFLFSICECTIEGFRAKNDLYNSAGAGGMAGAILARNAGPQAMLLGGGGFALFSTGIDWYMRSESDD</sequence>
<evidence type="ECO:0000313" key="11">
    <source>
        <dbReference type="EMBL" id="KAK5093279.1"/>
    </source>
</evidence>
<evidence type="ECO:0000256" key="4">
    <source>
        <dbReference type="ARBA" id="ARBA00022692"/>
    </source>
</evidence>
<organism evidence="11 12">
    <name type="scientific">Lithohypha guttulata</name>
    <dbReference type="NCBI Taxonomy" id="1690604"/>
    <lineage>
        <taxon>Eukaryota</taxon>
        <taxon>Fungi</taxon>
        <taxon>Dikarya</taxon>
        <taxon>Ascomycota</taxon>
        <taxon>Pezizomycotina</taxon>
        <taxon>Eurotiomycetes</taxon>
        <taxon>Chaetothyriomycetidae</taxon>
        <taxon>Chaetothyriales</taxon>
        <taxon>Trichomeriaceae</taxon>
        <taxon>Lithohypha</taxon>
    </lineage>
</organism>
<feature type="region of interest" description="Disordered" evidence="10">
    <location>
        <begin position="1"/>
        <end position="23"/>
    </location>
</feature>
<evidence type="ECO:0000313" key="12">
    <source>
        <dbReference type="Proteomes" id="UP001345013"/>
    </source>
</evidence>
<keyword evidence="9" id="KW-0811">Translocation</keyword>
<comment type="caution">
    <text evidence="9">Lacks conserved residue(s) required for the propagation of feature annotation.</text>
</comment>
<accession>A0ABR0KC09</accession>
<keyword evidence="5 9" id="KW-0999">Mitochondrion inner membrane</keyword>
<comment type="function">
    <text evidence="9">Essential core component of the TIM22 complex, a complex that mediates the import and insertion of multi-pass transmembrane proteins into the mitochondrial inner membrane. In the TIM22 complex, it constitutes the voltage-activated and signal-gated channel. Forms a twin-pore translocase that uses the membrane potential as external driving force in 2 voltage-dependent steps.</text>
</comment>
<evidence type="ECO:0000256" key="6">
    <source>
        <dbReference type="ARBA" id="ARBA00022989"/>
    </source>
</evidence>
<evidence type="ECO:0000256" key="2">
    <source>
        <dbReference type="ARBA" id="ARBA00008444"/>
    </source>
</evidence>
<keyword evidence="9" id="KW-0653">Protein transport</keyword>
<evidence type="ECO:0000256" key="1">
    <source>
        <dbReference type="ARBA" id="ARBA00004448"/>
    </source>
</evidence>
<name>A0ABR0KC09_9EURO</name>
<reference evidence="11 12" key="1">
    <citation type="submission" date="2023-08" db="EMBL/GenBank/DDBJ databases">
        <title>Black Yeasts Isolated from many extreme environments.</title>
        <authorList>
            <person name="Coleine C."/>
            <person name="Stajich J.E."/>
            <person name="Selbmann L."/>
        </authorList>
    </citation>
    <scope>NUCLEOTIDE SEQUENCE [LARGE SCALE GENOMIC DNA]</scope>
    <source>
        <strain evidence="11 12">CCFEE 5885</strain>
    </source>
</reference>
<evidence type="ECO:0000256" key="10">
    <source>
        <dbReference type="SAM" id="MobiDB-lite"/>
    </source>
</evidence>
<keyword evidence="8 9" id="KW-0472">Membrane</keyword>
<keyword evidence="6 9" id="KW-1133">Transmembrane helix</keyword>
<dbReference type="PANTHER" id="PTHR14110:SF0">
    <property type="entry name" value="MITOCHONDRIAL IMPORT INNER MEMBRANE TRANSLOCASE SUBUNIT TIM22"/>
    <property type="match status" value="1"/>
</dbReference>
<comment type="caution">
    <text evidence="11">The sequence shown here is derived from an EMBL/GenBank/DDBJ whole genome shotgun (WGS) entry which is preliminary data.</text>
</comment>
<evidence type="ECO:0000256" key="3">
    <source>
        <dbReference type="ARBA" id="ARBA00020722"/>
    </source>
</evidence>
<dbReference type="InterPro" id="IPR039175">
    <property type="entry name" value="TIM22"/>
</dbReference>
<protein>
    <recommendedName>
        <fullName evidence="3 9">Mitochondrial import inner membrane translocase subunit TIM22</fullName>
    </recommendedName>
</protein>
<keyword evidence="7 9" id="KW-0496">Mitochondrion</keyword>
<feature type="transmembrane region" description="Helical" evidence="9">
    <location>
        <begin position="41"/>
        <end position="63"/>
    </location>
</feature>
<gene>
    <name evidence="11" type="primary">TIM22</name>
    <name evidence="11" type="ORF">LTR24_004398</name>
</gene>
<evidence type="ECO:0000256" key="7">
    <source>
        <dbReference type="ARBA" id="ARBA00023128"/>
    </source>
</evidence>
<comment type="subcellular location">
    <subcellularLocation>
        <location evidence="1 9">Mitochondrion inner membrane</location>
        <topology evidence="1 9">Multi-pass membrane protein</topology>
    </subcellularLocation>
</comment>
<feature type="compositionally biased region" description="Low complexity" evidence="10">
    <location>
        <begin position="10"/>
        <end position="21"/>
    </location>
</feature>